<reference evidence="1 2" key="2">
    <citation type="journal article" date="2013" name="PLoS ONE">
        <title>Whole genome mapping and re-organization of the nuclear and mitochondrial genomes of Babesia microti isolates.</title>
        <authorList>
            <person name="Cornillot E."/>
            <person name="Dassouli A."/>
            <person name="Garg A."/>
            <person name="Pachikara N."/>
            <person name="Randazzo S."/>
            <person name="Depoix D."/>
            <person name="Carcy B."/>
            <person name="Delbecq S."/>
            <person name="Frutos R."/>
            <person name="Silva J.C."/>
            <person name="Sutton R."/>
            <person name="Krause P.J."/>
            <person name="Mamoun C.B."/>
        </authorList>
    </citation>
    <scope>NUCLEOTIDE SEQUENCE [LARGE SCALE GENOMIC DNA]</scope>
    <source>
        <strain evidence="1 2">RI</strain>
    </source>
</reference>
<accession>I7JE17</accession>
<protein>
    <recommendedName>
        <fullName evidence="3">Mediator of RNA polymerase II transcription subunit 8</fullName>
    </recommendedName>
</protein>
<dbReference type="KEGG" id="bmic:BmR1_04g09815"/>
<dbReference type="RefSeq" id="XP_012650538.1">
    <property type="nucleotide sequence ID" value="XM_012795084.1"/>
</dbReference>
<name>I7JE17_BABMR</name>
<dbReference type="Proteomes" id="UP000002899">
    <property type="component" value="Chromosome IV"/>
</dbReference>
<dbReference type="VEuPathDB" id="PiroplasmaDB:BmR1_04g09815"/>
<keyword evidence="2" id="KW-1185">Reference proteome</keyword>
<evidence type="ECO:0000313" key="2">
    <source>
        <dbReference type="Proteomes" id="UP000002899"/>
    </source>
</evidence>
<reference evidence="1 2" key="3">
    <citation type="journal article" date="2016" name="Sci. Rep.">
        <title>Genome-wide diversity and gene expression profiling of Babesia microti isolates identify polymorphic genes that mediate host-pathogen interactions.</title>
        <authorList>
            <person name="Silva J.C."/>
            <person name="Cornillot E."/>
            <person name="McCracken C."/>
            <person name="Usmani-Brown S."/>
            <person name="Dwivedi A."/>
            <person name="Ifeonu O.O."/>
            <person name="Crabtree J."/>
            <person name="Gotia H.T."/>
            <person name="Virji A.Z."/>
            <person name="Reynes C."/>
            <person name="Colinge J."/>
            <person name="Kumar V."/>
            <person name="Lawres L."/>
            <person name="Pazzi J.E."/>
            <person name="Pablo J.V."/>
            <person name="Hung C."/>
            <person name="Brancato J."/>
            <person name="Kumari P."/>
            <person name="Orvis J."/>
            <person name="Tretina K."/>
            <person name="Chibucos M."/>
            <person name="Ott S."/>
            <person name="Sadzewicz L."/>
            <person name="Sengamalay N."/>
            <person name="Shetty A.C."/>
            <person name="Su Q."/>
            <person name="Tallon L."/>
            <person name="Fraser C.M."/>
            <person name="Frutos R."/>
            <person name="Molina D.M."/>
            <person name="Krause P.J."/>
            <person name="Ben Mamoun C."/>
        </authorList>
    </citation>
    <scope>NUCLEOTIDE SEQUENCE [LARGE SCALE GENOMIC DNA]</scope>
    <source>
        <strain evidence="1 2">RI</strain>
    </source>
</reference>
<proteinExistence type="predicted"/>
<dbReference type="EMBL" id="LN871599">
    <property type="protein sequence ID" value="CCF76130.1"/>
    <property type="molecule type" value="Genomic_DNA"/>
</dbReference>
<evidence type="ECO:0008006" key="3">
    <source>
        <dbReference type="Google" id="ProtNLM"/>
    </source>
</evidence>
<gene>
    <name evidence="1" type="ORF">BmR1_04g09815</name>
</gene>
<dbReference type="GeneID" id="24426585"/>
<evidence type="ECO:0000313" key="1">
    <source>
        <dbReference type="EMBL" id="CCF76130.1"/>
    </source>
</evidence>
<reference evidence="1 2" key="1">
    <citation type="journal article" date="2012" name="Nucleic Acids Res.">
        <title>Sequencing of the smallest Apicomplexan genome from the human pathogen Babesia microti.</title>
        <authorList>
            <person name="Cornillot E."/>
            <person name="Hadj-Kaddour K."/>
            <person name="Dassouli A."/>
            <person name="Noel B."/>
            <person name="Ranwez V."/>
            <person name="Vacherie B."/>
            <person name="Augagneur Y."/>
            <person name="Bres V."/>
            <person name="Duclos A."/>
            <person name="Randazzo S."/>
            <person name="Carcy B."/>
            <person name="Debierre-Grockiego F."/>
            <person name="Delbecq S."/>
            <person name="Moubri-Menage K."/>
            <person name="Shams-Eldin H."/>
            <person name="Usmani-Brown S."/>
            <person name="Bringaud F."/>
            <person name="Wincker P."/>
            <person name="Vivares C.P."/>
            <person name="Schwarz R.T."/>
            <person name="Schetters T.P."/>
            <person name="Krause P.J."/>
            <person name="Gorenflot A."/>
            <person name="Berry V."/>
            <person name="Barbe V."/>
            <person name="Ben Mamoun C."/>
        </authorList>
    </citation>
    <scope>NUCLEOTIDE SEQUENCE [LARGE SCALE GENOMIC DNA]</scope>
    <source>
        <strain evidence="1 2">RI</strain>
    </source>
</reference>
<sequence length="172" mass="19442">MESLANQLADLTASAGPQLDDILRLESTIPYSKFINDFRSICINLNSLCQSLKPEFDKLALVPKPTLPLNPTTKQPDRIIVAELLNIAPSTTSEDYKKHLKNIFEEKFKEELKANLDADFSLAKLVLDHNEHIFQVMATSEEFTKPSKPITVQQSNSNVDEYLKKLYEASKC</sequence>
<dbReference type="AlphaFoldDB" id="I7JE17"/>
<organism evidence="1 2">
    <name type="scientific">Babesia microti (strain RI)</name>
    <dbReference type="NCBI Taxonomy" id="1133968"/>
    <lineage>
        <taxon>Eukaryota</taxon>
        <taxon>Sar</taxon>
        <taxon>Alveolata</taxon>
        <taxon>Apicomplexa</taxon>
        <taxon>Aconoidasida</taxon>
        <taxon>Piroplasmida</taxon>
        <taxon>Babesiidae</taxon>
        <taxon>Babesia</taxon>
    </lineage>
</organism>